<feature type="transmembrane region" description="Helical" evidence="1">
    <location>
        <begin position="262"/>
        <end position="279"/>
    </location>
</feature>
<reference evidence="2 3" key="1">
    <citation type="submission" date="2018-01" db="EMBL/GenBank/DDBJ databases">
        <title>Draft genome sequence of Jishengella sp. NA12.</title>
        <authorList>
            <person name="Sahin N."/>
            <person name="Ay H."/>
            <person name="Saygin H."/>
        </authorList>
    </citation>
    <scope>NUCLEOTIDE SEQUENCE [LARGE SCALE GENOMIC DNA]</scope>
    <source>
        <strain evidence="2 3">NA12</strain>
    </source>
</reference>
<evidence type="ECO:0008006" key="4">
    <source>
        <dbReference type="Google" id="ProtNLM"/>
    </source>
</evidence>
<feature type="transmembrane region" description="Helical" evidence="1">
    <location>
        <begin position="291"/>
        <end position="310"/>
    </location>
</feature>
<evidence type="ECO:0000256" key="1">
    <source>
        <dbReference type="SAM" id="Phobius"/>
    </source>
</evidence>
<sequence length="330" mass="35870">MGIVIFAWWMVAVRYRRAIFVLAVLGLAAVVAVGTLSPREPTGLILGLFVAMVVLLVLLMLVVRVARRRVPTGLEVTGGAFRSPRPSFFLGLVLPHLCAIAIFVLPGSWTARYEHVVDPNWLLVVALSAAPIGLYLPGLWRGVGVILTPDGIRSDRYLGTLTIPWDALADVQPVQPADARGEVRLTYTRPELLRRTGLLPHRDRIYFEGTDRDLIADAVAHYAAHPAARSTIGSHTGYENLQQLHADATPARRHAPEPIPSRWKISGSFLIAALATVAAARPPAALTGSRIMIGLIGLLCFLGAAANLYTRSTTRKQSRRPVLPNSGQWS</sequence>
<keyword evidence="1" id="KW-0812">Transmembrane</keyword>
<keyword evidence="1" id="KW-0472">Membrane</keyword>
<proteinExistence type="predicted"/>
<name>A0A2W2F6R8_9ACTN</name>
<dbReference type="AlphaFoldDB" id="A0A2W2F6R8"/>
<protein>
    <recommendedName>
        <fullName evidence="4">PH domain-containing protein</fullName>
    </recommendedName>
</protein>
<evidence type="ECO:0000313" key="3">
    <source>
        <dbReference type="Proteomes" id="UP000248924"/>
    </source>
</evidence>
<gene>
    <name evidence="2" type="ORF">C1I95_02630</name>
</gene>
<keyword evidence="3" id="KW-1185">Reference proteome</keyword>
<feature type="transmembrane region" description="Helical" evidence="1">
    <location>
        <begin position="44"/>
        <end position="66"/>
    </location>
</feature>
<feature type="transmembrane region" description="Helical" evidence="1">
    <location>
        <begin position="87"/>
        <end position="109"/>
    </location>
</feature>
<organism evidence="2 3">
    <name type="scientific">Micromonospora craterilacus</name>
    <dbReference type="NCBI Taxonomy" id="1655439"/>
    <lineage>
        <taxon>Bacteria</taxon>
        <taxon>Bacillati</taxon>
        <taxon>Actinomycetota</taxon>
        <taxon>Actinomycetes</taxon>
        <taxon>Micromonosporales</taxon>
        <taxon>Micromonosporaceae</taxon>
        <taxon>Micromonospora</taxon>
    </lineage>
</organism>
<dbReference type="Proteomes" id="UP000248924">
    <property type="component" value="Unassembled WGS sequence"/>
</dbReference>
<comment type="caution">
    <text evidence="2">The sequence shown here is derived from an EMBL/GenBank/DDBJ whole genome shotgun (WGS) entry which is preliminary data.</text>
</comment>
<keyword evidence="1" id="KW-1133">Transmembrane helix</keyword>
<accession>A0A2W2F6R8</accession>
<evidence type="ECO:0000313" key="2">
    <source>
        <dbReference type="EMBL" id="PZG23795.1"/>
    </source>
</evidence>
<dbReference type="EMBL" id="POTY01000007">
    <property type="protein sequence ID" value="PZG23795.1"/>
    <property type="molecule type" value="Genomic_DNA"/>
</dbReference>
<feature type="transmembrane region" description="Helical" evidence="1">
    <location>
        <begin position="121"/>
        <end position="140"/>
    </location>
</feature>